<dbReference type="Proteomes" id="UP000295733">
    <property type="component" value="Unassembled WGS sequence"/>
</dbReference>
<accession>A0A4R2NNE8</accession>
<reference evidence="1 2" key="1">
    <citation type="submission" date="2019-03" db="EMBL/GenBank/DDBJ databases">
        <title>Genomic Encyclopedia of Type Strains, Phase IV (KMG-IV): sequencing the most valuable type-strain genomes for metagenomic binning, comparative biology and taxonomic classification.</title>
        <authorList>
            <person name="Goeker M."/>
        </authorList>
    </citation>
    <scope>NUCLEOTIDE SEQUENCE [LARGE SCALE GENOMIC DNA]</scope>
    <source>
        <strain evidence="1 2">DSM 2781</strain>
    </source>
</reference>
<organism evidence="1 2">
    <name type="scientific">Rhodovulum adriaticum</name>
    <name type="common">Rhodopseudomonas adriatica</name>
    <dbReference type="NCBI Taxonomy" id="35804"/>
    <lineage>
        <taxon>Bacteria</taxon>
        <taxon>Pseudomonadati</taxon>
        <taxon>Pseudomonadota</taxon>
        <taxon>Alphaproteobacteria</taxon>
        <taxon>Rhodobacterales</taxon>
        <taxon>Paracoccaceae</taxon>
        <taxon>Rhodovulum</taxon>
    </lineage>
</organism>
<name>A0A4R2NNE8_RHOAD</name>
<evidence type="ECO:0000313" key="1">
    <source>
        <dbReference type="EMBL" id="TCP23082.1"/>
    </source>
</evidence>
<protein>
    <submittedName>
        <fullName evidence="1">Uncharacterized protein</fullName>
    </submittedName>
</protein>
<dbReference type="EMBL" id="SLXL01000004">
    <property type="protein sequence ID" value="TCP23082.1"/>
    <property type="molecule type" value="Genomic_DNA"/>
</dbReference>
<sequence length="60" mass="6753">MNLRWLMRAARWARNPPSAGQVKMVLAILAICIGLFLVERFIGWPEALSVNSTPRGRIGF</sequence>
<proteinExistence type="predicted"/>
<dbReference type="RefSeq" id="WP_132601948.1">
    <property type="nucleotide sequence ID" value="NZ_NRRP01000002.1"/>
</dbReference>
<gene>
    <name evidence="1" type="ORF">EV656_10451</name>
</gene>
<keyword evidence="2" id="KW-1185">Reference proteome</keyword>
<dbReference type="OrthoDB" id="7283678at2"/>
<evidence type="ECO:0000313" key="2">
    <source>
        <dbReference type="Proteomes" id="UP000295733"/>
    </source>
</evidence>
<dbReference type="AlphaFoldDB" id="A0A4R2NNE8"/>
<comment type="caution">
    <text evidence="1">The sequence shown here is derived from an EMBL/GenBank/DDBJ whole genome shotgun (WGS) entry which is preliminary data.</text>
</comment>